<proteinExistence type="inferred from homology"/>
<evidence type="ECO:0000313" key="9">
    <source>
        <dbReference type="Proteomes" id="UP000178377"/>
    </source>
</evidence>
<evidence type="ECO:0000256" key="6">
    <source>
        <dbReference type="ARBA" id="ARBA00023316"/>
    </source>
</evidence>
<dbReference type="CDD" id="cd08010">
    <property type="entry name" value="MltG_like"/>
    <property type="match status" value="1"/>
</dbReference>
<comment type="similarity">
    <text evidence="7">Belongs to the transglycosylase MltG family.</text>
</comment>
<keyword evidence="1 7" id="KW-1003">Cell membrane</keyword>
<dbReference type="GO" id="GO:0071555">
    <property type="term" value="P:cell wall organization"/>
    <property type="evidence" value="ECO:0007669"/>
    <property type="project" value="UniProtKB-KW"/>
</dbReference>
<comment type="catalytic activity">
    <reaction evidence="7">
        <text>a peptidoglycan chain = a peptidoglycan chain with N-acetyl-1,6-anhydromuramyl-[peptide] at the reducing end + a peptidoglycan chain with N-acetylglucosamine at the non-reducing end.</text>
        <dbReference type="EC" id="4.2.2.29"/>
    </reaction>
</comment>
<dbReference type="GO" id="GO:0005886">
    <property type="term" value="C:plasma membrane"/>
    <property type="evidence" value="ECO:0007669"/>
    <property type="project" value="UniProtKB-UniRule"/>
</dbReference>
<dbReference type="HAMAP" id="MF_02065">
    <property type="entry name" value="MltG"/>
    <property type="match status" value="1"/>
</dbReference>
<dbReference type="AlphaFoldDB" id="A0A1F5PFU2"/>
<evidence type="ECO:0000256" key="2">
    <source>
        <dbReference type="ARBA" id="ARBA00022692"/>
    </source>
</evidence>
<dbReference type="Gene3D" id="3.30.1490.480">
    <property type="entry name" value="Endolytic murein transglycosylase"/>
    <property type="match status" value="1"/>
</dbReference>
<dbReference type="GO" id="GO:0008932">
    <property type="term" value="F:lytic endotransglycosylase activity"/>
    <property type="evidence" value="ECO:0007669"/>
    <property type="project" value="UniProtKB-UniRule"/>
</dbReference>
<keyword evidence="4 7" id="KW-0472">Membrane</keyword>
<reference evidence="8 9" key="1">
    <citation type="journal article" date="2016" name="Nat. Commun.">
        <title>Thousands of microbial genomes shed light on interconnected biogeochemical processes in an aquifer system.</title>
        <authorList>
            <person name="Anantharaman K."/>
            <person name="Brown C.T."/>
            <person name="Hug L.A."/>
            <person name="Sharon I."/>
            <person name="Castelle C.J."/>
            <person name="Probst A.J."/>
            <person name="Thomas B.C."/>
            <person name="Singh A."/>
            <person name="Wilkins M.J."/>
            <person name="Karaoz U."/>
            <person name="Brodie E.L."/>
            <person name="Williams K.H."/>
            <person name="Hubbard S.S."/>
            <person name="Banfield J.F."/>
        </authorList>
    </citation>
    <scope>NUCLEOTIDE SEQUENCE [LARGE SCALE GENOMIC DNA]</scope>
</reference>
<comment type="caution">
    <text evidence="8">The sequence shown here is derived from an EMBL/GenBank/DDBJ whole genome shotgun (WGS) entry which is preliminary data.</text>
</comment>
<protein>
    <recommendedName>
        <fullName evidence="7">Endolytic murein transglycosylase</fullName>
        <ecNumber evidence="7">4.2.2.29</ecNumber>
    </recommendedName>
    <alternativeName>
        <fullName evidence="7">Peptidoglycan lytic transglycosylase</fullName>
    </alternativeName>
    <alternativeName>
        <fullName evidence="7">Peptidoglycan polymerization terminase</fullName>
    </alternativeName>
</protein>
<dbReference type="PANTHER" id="PTHR30518">
    <property type="entry name" value="ENDOLYTIC MUREIN TRANSGLYCOSYLASE"/>
    <property type="match status" value="1"/>
</dbReference>
<evidence type="ECO:0000256" key="3">
    <source>
        <dbReference type="ARBA" id="ARBA00022989"/>
    </source>
</evidence>
<gene>
    <name evidence="7" type="primary">mltG</name>
    <name evidence="8" type="ORF">A2722_02530</name>
</gene>
<keyword evidence="3 7" id="KW-1133">Transmembrane helix</keyword>
<evidence type="ECO:0000313" key="8">
    <source>
        <dbReference type="EMBL" id="OGE88753.1"/>
    </source>
</evidence>
<keyword evidence="2 7" id="KW-0812">Transmembrane</keyword>
<organism evidence="8 9">
    <name type="scientific">Candidatus Doudnabacteria bacterium RIFCSPHIGHO2_01_FULL_50_11</name>
    <dbReference type="NCBI Taxonomy" id="1817828"/>
    <lineage>
        <taxon>Bacteria</taxon>
        <taxon>Candidatus Doudnaibacteriota</taxon>
    </lineage>
</organism>
<dbReference type="STRING" id="1817828.A2722_02530"/>
<evidence type="ECO:0000256" key="5">
    <source>
        <dbReference type="ARBA" id="ARBA00023239"/>
    </source>
</evidence>
<evidence type="ECO:0000256" key="4">
    <source>
        <dbReference type="ARBA" id="ARBA00023136"/>
    </source>
</evidence>
<feature type="site" description="Important for catalytic activity" evidence="7">
    <location>
        <position position="235"/>
    </location>
</feature>
<evidence type="ECO:0000256" key="1">
    <source>
        <dbReference type="ARBA" id="ARBA00022475"/>
    </source>
</evidence>
<dbReference type="InterPro" id="IPR003770">
    <property type="entry name" value="MLTG-like"/>
</dbReference>
<accession>A0A1F5PFU2</accession>
<dbReference type="Gene3D" id="3.30.160.60">
    <property type="entry name" value="Classic Zinc Finger"/>
    <property type="match status" value="1"/>
</dbReference>
<name>A0A1F5PFU2_9BACT</name>
<keyword evidence="5 7" id="KW-0456">Lyase</keyword>
<dbReference type="Pfam" id="PF02618">
    <property type="entry name" value="YceG"/>
    <property type="match status" value="2"/>
</dbReference>
<dbReference type="NCBIfam" id="TIGR00247">
    <property type="entry name" value="endolytic transglycosylase MltG"/>
    <property type="match status" value="1"/>
</dbReference>
<evidence type="ECO:0000256" key="7">
    <source>
        <dbReference type="HAMAP-Rule" id="MF_02065"/>
    </source>
</evidence>
<dbReference type="GO" id="GO:0009252">
    <property type="term" value="P:peptidoglycan biosynthetic process"/>
    <property type="evidence" value="ECO:0007669"/>
    <property type="project" value="UniProtKB-UniRule"/>
</dbReference>
<dbReference type="EMBL" id="MFEO01000030">
    <property type="protein sequence ID" value="OGE88753.1"/>
    <property type="molecule type" value="Genomic_DNA"/>
</dbReference>
<keyword evidence="6 7" id="KW-0961">Cell wall biogenesis/degradation</keyword>
<dbReference type="PANTHER" id="PTHR30518:SF2">
    <property type="entry name" value="ENDOLYTIC MUREIN TRANSGLYCOSYLASE"/>
    <property type="match status" value="1"/>
</dbReference>
<sequence>MLDYQKPRKNHTRFKTALLALVLILLLAASAAIYGYSKLNTPRTQLSHEKTFTVRTGEPTRDIASELEDQGIIGSALVFRLYAALTGQAAKIQAGTFKLDSSMTAKEILQILTLGRSTGNEVRITFPEGLTVDEYADRIERSGLVSAQSFLKAQASLTNTDDYSFLADRPHGRDLEGYLFPDTYDFRRGATSDEVLRVILKNFDRKLSSDLRDEITRQGKTVFDTITLASIIEGEVGRNYKPGTNLTQEDFARLSTERGLVAGVFANRLKANIALQSDATLAYVTGRTGERATIEDTKINSPYNTYRFRGLPPGPINNPSLDSIKAAIYPARTDYMYFLSKPDGEAVFSKTLEEHNENKAKYLK</sequence>
<comment type="function">
    <text evidence="7">Functions as a peptidoglycan terminase that cleaves nascent peptidoglycan strands endolytically to terminate their elongation.</text>
</comment>
<dbReference type="EC" id="4.2.2.29" evidence="7"/>
<dbReference type="Proteomes" id="UP000178377">
    <property type="component" value="Unassembled WGS sequence"/>
</dbReference>